<gene>
    <name evidence="2" type="ORF">I6H70_03435</name>
</gene>
<evidence type="ECO:0000313" key="3">
    <source>
        <dbReference type="Proteomes" id="UP000595933"/>
    </source>
</evidence>
<proteinExistence type="predicted"/>
<dbReference type="RefSeq" id="WP_165563508.1">
    <property type="nucleotide sequence ID" value="NZ_CAXGLR010000029.1"/>
</dbReference>
<name>A0A9X7V5B4_9GAMM</name>
<reference evidence="2 3" key="1">
    <citation type="submission" date="2020-12" db="EMBL/GenBank/DDBJ databases">
        <title>FDA dAtabase for Regulatory Grade micrObial Sequences (FDA-ARGOS): Supporting development and validation of Infectious Disease Dx tests.</title>
        <authorList>
            <person name="Sproer C."/>
            <person name="Gronow S."/>
            <person name="Severitt S."/>
            <person name="Schroder I."/>
            <person name="Tallon L."/>
            <person name="Sadzewicz L."/>
            <person name="Zhao X."/>
            <person name="Boylan J."/>
            <person name="Ott S."/>
            <person name="Bowen H."/>
            <person name="Vavikolanu K."/>
            <person name="Mehta A."/>
            <person name="Aluvathingal J."/>
            <person name="Nadendla S."/>
            <person name="Lowell S."/>
            <person name="Myers T."/>
            <person name="Yan Y."/>
            <person name="Sichtig H."/>
        </authorList>
    </citation>
    <scope>NUCLEOTIDE SEQUENCE [LARGE SCALE GENOMIC DNA]</scope>
    <source>
        <strain evidence="2 3">FDAARGOS_1013</strain>
    </source>
</reference>
<dbReference type="GeneID" id="77262405"/>
<feature type="region of interest" description="Disordered" evidence="1">
    <location>
        <begin position="1"/>
        <end position="55"/>
    </location>
</feature>
<sequence length="55" mass="5965">MTHPKPDVPQPDPVLHDKPGDIPQVPCADELDDYKPGTPYGNQSVSDPDEETQPG</sequence>
<evidence type="ECO:0000256" key="1">
    <source>
        <dbReference type="SAM" id="MobiDB-lite"/>
    </source>
</evidence>
<dbReference type="AlphaFoldDB" id="A0A9X7V5B4"/>
<organism evidence="2 3">
    <name type="scientific">Stutzerimonas balearica</name>
    <dbReference type="NCBI Taxonomy" id="74829"/>
    <lineage>
        <taxon>Bacteria</taxon>
        <taxon>Pseudomonadati</taxon>
        <taxon>Pseudomonadota</taxon>
        <taxon>Gammaproteobacteria</taxon>
        <taxon>Pseudomonadales</taxon>
        <taxon>Pseudomonadaceae</taxon>
        <taxon>Stutzerimonas</taxon>
    </lineage>
</organism>
<accession>A0A9X7V5B4</accession>
<protein>
    <submittedName>
        <fullName evidence="2">Uncharacterized protein</fullName>
    </submittedName>
</protein>
<dbReference type="Proteomes" id="UP000595933">
    <property type="component" value="Chromosome"/>
</dbReference>
<evidence type="ECO:0000313" key="2">
    <source>
        <dbReference type="EMBL" id="QQN51524.1"/>
    </source>
</evidence>
<dbReference type="EMBL" id="CP067013">
    <property type="protein sequence ID" value="QQN51524.1"/>
    <property type="molecule type" value="Genomic_DNA"/>
</dbReference>